<dbReference type="GO" id="GO:0015079">
    <property type="term" value="F:potassium ion transmembrane transporter activity"/>
    <property type="evidence" value="ECO:0007669"/>
    <property type="project" value="InterPro"/>
</dbReference>
<feature type="domain" description="RCK C-terminal" evidence="8">
    <location>
        <begin position="140"/>
        <end position="223"/>
    </location>
</feature>
<dbReference type="NCBIfam" id="NF007033">
    <property type="entry name" value="PRK09496.1-5"/>
    <property type="match status" value="1"/>
</dbReference>
<keyword evidence="3" id="KW-0633">Potassium transport</keyword>
<keyword evidence="4" id="KW-0630">Potassium</keyword>
<dbReference type="InterPro" id="IPR003148">
    <property type="entry name" value="RCK_N"/>
</dbReference>
<dbReference type="PRINTS" id="PR00335">
    <property type="entry name" value="KUPTAKETRKA"/>
</dbReference>
<dbReference type="Pfam" id="PF02080">
    <property type="entry name" value="TrkA_C"/>
    <property type="match status" value="2"/>
</dbReference>
<dbReference type="NCBIfam" id="NF007039">
    <property type="entry name" value="PRK09496.3-2"/>
    <property type="match status" value="1"/>
</dbReference>
<accession>A0A9D1H538</accession>
<dbReference type="NCBIfam" id="NF007032">
    <property type="entry name" value="PRK09496.1-4"/>
    <property type="match status" value="1"/>
</dbReference>
<dbReference type="InterPro" id="IPR050721">
    <property type="entry name" value="Trk_Ktr_HKT_K-transport"/>
</dbReference>
<evidence type="ECO:0000313" key="10">
    <source>
        <dbReference type="Proteomes" id="UP000824160"/>
    </source>
</evidence>
<dbReference type="PANTHER" id="PTHR43833">
    <property type="entry name" value="POTASSIUM CHANNEL PROTEIN 2-RELATED-RELATED"/>
    <property type="match status" value="1"/>
</dbReference>
<evidence type="ECO:0000256" key="5">
    <source>
        <dbReference type="ARBA" id="ARBA00023027"/>
    </source>
</evidence>
<dbReference type="Pfam" id="PF02254">
    <property type="entry name" value="TrkA_N"/>
    <property type="match status" value="2"/>
</dbReference>
<dbReference type="NCBIfam" id="NF007041">
    <property type="entry name" value="PRK09496.3-4"/>
    <property type="match status" value="1"/>
</dbReference>
<keyword evidence="2" id="KW-0813">Transport</keyword>
<proteinExistence type="predicted"/>
<evidence type="ECO:0000256" key="1">
    <source>
        <dbReference type="ARBA" id="ARBA00017378"/>
    </source>
</evidence>
<reference evidence="9" key="2">
    <citation type="journal article" date="2021" name="PeerJ">
        <title>Extensive microbial diversity within the chicken gut microbiome revealed by metagenomics and culture.</title>
        <authorList>
            <person name="Gilroy R."/>
            <person name="Ravi A."/>
            <person name="Getino M."/>
            <person name="Pursley I."/>
            <person name="Horton D.L."/>
            <person name="Alikhan N.F."/>
            <person name="Baker D."/>
            <person name="Gharbi K."/>
            <person name="Hall N."/>
            <person name="Watson M."/>
            <person name="Adriaenssens E.M."/>
            <person name="Foster-Nyarko E."/>
            <person name="Jarju S."/>
            <person name="Secka A."/>
            <person name="Antonio M."/>
            <person name="Oren A."/>
            <person name="Chaudhuri R.R."/>
            <person name="La Ragione R."/>
            <person name="Hildebrand F."/>
            <person name="Pallen M.J."/>
        </authorList>
    </citation>
    <scope>NUCLEOTIDE SEQUENCE</scope>
    <source>
        <strain evidence="9">ChiBcec7-5410</strain>
    </source>
</reference>
<dbReference type="Proteomes" id="UP000824160">
    <property type="component" value="Unassembled WGS sequence"/>
</dbReference>
<dbReference type="PANTHER" id="PTHR43833:SF5">
    <property type="entry name" value="TRK SYSTEM POTASSIUM UPTAKE PROTEIN TRKA"/>
    <property type="match status" value="1"/>
</dbReference>
<dbReference type="InterPro" id="IPR036291">
    <property type="entry name" value="NAD(P)-bd_dom_sf"/>
</dbReference>
<dbReference type="GO" id="GO:0005886">
    <property type="term" value="C:plasma membrane"/>
    <property type="evidence" value="ECO:0007669"/>
    <property type="project" value="InterPro"/>
</dbReference>
<dbReference type="EMBL" id="DVLW01000032">
    <property type="protein sequence ID" value="HIT93798.1"/>
    <property type="molecule type" value="Genomic_DNA"/>
</dbReference>
<comment type="caution">
    <text evidence="9">The sequence shown here is derived from an EMBL/GenBank/DDBJ whole genome shotgun (WGS) entry which is preliminary data.</text>
</comment>
<protein>
    <recommendedName>
        <fullName evidence="1">Trk system potassium uptake protein TrkA</fullName>
    </recommendedName>
</protein>
<sequence>MNIVVVGGGKVGSTLVEQLSNEEHDITVVDVNQKVLTNISNRYDIVTVCGNGAAYPVQIQAGVEKADLIIATTSMDERNILCCMVAGQVGAKYTIARVRNPEYASHMQYLQDNLKLSMSINPEQEAAKEIMRILHFPAAIRVNQFMHDRVEMIEIRLSEGNPLVGLSLGEMKNRYSQNVLVCAVSRDGKSYIPGGNFILHQDDHITLLGSPADLNSFTKELIPSIRKVKNVMIVGGSRIAHYLCDMLAEHGVKTKIIDCDENRCRELSEQLPDTRIIHGDARDRELLQEEGVERMDAFISLTGLDEENIIASMYASSCGVPKVISKISDRDMARMVDRLGLDIVISPKTLTADLIVRFVRSIAYAGKNTVRTLYTISDGSIEVMEYFVDGDLPFIGKPLSDLPIRSNILIACIIRDGVPLIAGGSTSICQGDSVIVVARKGRLKSLADIV</sequence>
<dbReference type="InterPro" id="IPR006036">
    <property type="entry name" value="K_uptake_TrkA"/>
</dbReference>
<dbReference type="InterPro" id="IPR036721">
    <property type="entry name" value="RCK_C_sf"/>
</dbReference>
<evidence type="ECO:0000256" key="4">
    <source>
        <dbReference type="ARBA" id="ARBA00022958"/>
    </source>
</evidence>
<dbReference type="SUPFAM" id="SSF116726">
    <property type="entry name" value="TrkA C-terminal domain-like"/>
    <property type="match status" value="2"/>
</dbReference>
<dbReference type="SUPFAM" id="SSF51735">
    <property type="entry name" value="NAD(P)-binding Rossmann-fold domains"/>
    <property type="match status" value="2"/>
</dbReference>
<evidence type="ECO:0000256" key="2">
    <source>
        <dbReference type="ARBA" id="ARBA00022448"/>
    </source>
</evidence>
<dbReference type="PROSITE" id="PS51201">
    <property type="entry name" value="RCK_N"/>
    <property type="match status" value="2"/>
</dbReference>
<dbReference type="Gene3D" id="3.30.70.1450">
    <property type="entry name" value="Regulator of K+ conductance, C-terminal domain"/>
    <property type="match status" value="2"/>
</dbReference>
<dbReference type="AlphaFoldDB" id="A0A9D1H538"/>
<dbReference type="PROSITE" id="PS51202">
    <property type="entry name" value="RCK_C"/>
    <property type="match status" value="2"/>
</dbReference>
<keyword evidence="6" id="KW-0406">Ion transport</keyword>
<evidence type="ECO:0000256" key="6">
    <source>
        <dbReference type="ARBA" id="ARBA00023065"/>
    </source>
</evidence>
<gene>
    <name evidence="9" type="primary">trkA</name>
    <name evidence="9" type="ORF">IAC43_01285</name>
</gene>
<dbReference type="Gene3D" id="3.40.50.720">
    <property type="entry name" value="NAD(P)-binding Rossmann-like Domain"/>
    <property type="match status" value="2"/>
</dbReference>
<organism evidence="9 10">
    <name type="scientific">Candidatus Faecivivens stercoripullorum</name>
    <dbReference type="NCBI Taxonomy" id="2840805"/>
    <lineage>
        <taxon>Bacteria</taxon>
        <taxon>Bacillati</taxon>
        <taxon>Bacillota</taxon>
        <taxon>Clostridia</taxon>
        <taxon>Eubacteriales</taxon>
        <taxon>Oscillospiraceae</taxon>
        <taxon>Oscillospiraceae incertae sedis</taxon>
        <taxon>Candidatus Faecivivens</taxon>
    </lineage>
</organism>
<evidence type="ECO:0000259" key="8">
    <source>
        <dbReference type="PROSITE" id="PS51202"/>
    </source>
</evidence>
<keyword evidence="5" id="KW-0520">NAD</keyword>
<dbReference type="NCBIfam" id="NF007031">
    <property type="entry name" value="PRK09496.1-2"/>
    <property type="match status" value="1"/>
</dbReference>
<evidence type="ECO:0000259" key="7">
    <source>
        <dbReference type="PROSITE" id="PS51201"/>
    </source>
</evidence>
<feature type="domain" description="RCK N-terminal" evidence="7">
    <location>
        <begin position="228"/>
        <end position="345"/>
    </location>
</feature>
<evidence type="ECO:0000256" key="3">
    <source>
        <dbReference type="ARBA" id="ARBA00022538"/>
    </source>
</evidence>
<dbReference type="InterPro" id="IPR006037">
    <property type="entry name" value="RCK_C"/>
</dbReference>
<feature type="domain" description="RCK C-terminal" evidence="8">
    <location>
        <begin position="371"/>
        <end position="450"/>
    </location>
</feature>
<reference evidence="9" key="1">
    <citation type="submission" date="2020-10" db="EMBL/GenBank/DDBJ databases">
        <authorList>
            <person name="Gilroy R."/>
        </authorList>
    </citation>
    <scope>NUCLEOTIDE SEQUENCE</scope>
    <source>
        <strain evidence="9">ChiBcec7-5410</strain>
    </source>
</reference>
<evidence type="ECO:0000313" key="9">
    <source>
        <dbReference type="EMBL" id="HIT93798.1"/>
    </source>
</evidence>
<name>A0A9D1H538_9FIRM</name>
<feature type="domain" description="RCK N-terminal" evidence="7">
    <location>
        <begin position="1"/>
        <end position="117"/>
    </location>
</feature>